<dbReference type="Proteomes" id="UP000027222">
    <property type="component" value="Unassembled WGS sequence"/>
</dbReference>
<dbReference type="GO" id="GO:0005634">
    <property type="term" value="C:nucleus"/>
    <property type="evidence" value="ECO:0007669"/>
    <property type="project" value="InterPro"/>
</dbReference>
<dbReference type="HOGENOM" id="CLU_082311_0_0_1"/>
<keyword evidence="3" id="KW-1185">Reference proteome</keyword>
<evidence type="ECO:0000256" key="1">
    <source>
        <dbReference type="SAM" id="MobiDB-lite"/>
    </source>
</evidence>
<proteinExistence type="predicted"/>
<feature type="region of interest" description="Disordered" evidence="1">
    <location>
        <begin position="257"/>
        <end position="303"/>
    </location>
</feature>
<accession>A0A067T9T8</accession>
<dbReference type="GO" id="GO:0000775">
    <property type="term" value="C:chromosome, centromeric region"/>
    <property type="evidence" value="ECO:0007669"/>
    <property type="project" value="InterPro"/>
</dbReference>
<feature type="compositionally biased region" description="Acidic residues" evidence="1">
    <location>
        <begin position="292"/>
        <end position="303"/>
    </location>
</feature>
<gene>
    <name evidence="2" type="ORF">GALMADRAFT_267650</name>
</gene>
<evidence type="ECO:0000313" key="2">
    <source>
        <dbReference type="EMBL" id="KDR76674.1"/>
    </source>
</evidence>
<dbReference type="EMBL" id="KL142378">
    <property type="protein sequence ID" value="KDR76674.1"/>
    <property type="molecule type" value="Genomic_DNA"/>
</dbReference>
<dbReference type="AlphaFoldDB" id="A0A067T9T8"/>
<dbReference type="GO" id="GO:0000278">
    <property type="term" value="P:mitotic cell cycle"/>
    <property type="evidence" value="ECO:0007669"/>
    <property type="project" value="InterPro"/>
</dbReference>
<feature type="compositionally biased region" description="Basic and acidic residues" evidence="1">
    <location>
        <begin position="257"/>
        <end position="268"/>
    </location>
</feature>
<dbReference type="InterPro" id="IPR008685">
    <property type="entry name" value="Centromere_Mis12"/>
</dbReference>
<organism evidence="2 3">
    <name type="scientific">Galerina marginata (strain CBS 339.88)</name>
    <dbReference type="NCBI Taxonomy" id="685588"/>
    <lineage>
        <taxon>Eukaryota</taxon>
        <taxon>Fungi</taxon>
        <taxon>Dikarya</taxon>
        <taxon>Basidiomycota</taxon>
        <taxon>Agaricomycotina</taxon>
        <taxon>Agaricomycetes</taxon>
        <taxon>Agaricomycetidae</taxon>
        <taxon>Agaricales</taxon>
        <taxon>Agaricineae</taxon>
        <taxon>Strophariaceae</taxon>
        <taxon>Galerina</taxon>
    </lineage>
</organism>
<reference evidence="3" key="1">
    <citation type="journal article" date="2014" name="Proc. Natl. Acad. Sci. U.S.A.">
        <title>Extensive sampling of basidiomycete genomes demonstrates inadequacy of the white-rot/brown-rot paradigm for wood decay fungi.</title>
        <authorList>
            <person name="Riley R."/>
            <person name="Salamov A.A."/>
            <person name="Brown D.W."/>
            <person name="Nagy L.G."/>
            <person name="Floudas D."/>
            <person name="Held B.W."/>
            <person name="Levasseur A."/>
            <person name="Lombard V."/>
            <person name="Morin E."/>
            <person name="Otillar R."/>
            <person name="Lindquist E.A."/>
            <person name="Sun H."/>
            <person name="LaButti K.M."/>
            <person name="Schmutz J."/>
            <person name="Jabbour D."/>
            <person name="Luo H."/>
            <person name="Baker S.E."/>
            <person name="Pisabarro A.G."/>
            <person name="Walton J.D."/>
            <person name="Blanchette R.A."/>
            <person name="Henrissat B."/>
            <person name="Martin F."/>
            <person name="Cullen D."/>
            <person name="Hibbett D.S."/>
            <person name="Grigoriev I.V."/>
        </authorList>
    </citation>
    <scope>NUCLEOTIDE SEQUENCE [LARGE SCALE GENOMIC DNA]</scope>
    <source>
        <strain evidence="3">CBS 339.88</strain>
    </source>
</reference>
<feature type="region of interest" description="Disordered" evidence="1">
    <location>
        <begin position="200"/>
        <end position="229"/>
    </location>
</feature>
<name>A0A067T9T8_GALM3</name>
<dbReference type="Pfam" id="PF05859">
    <property type="entry name" value="Mis12"/>
    <property type="match status" value="1"/>
</dbReference>
<dbReference type="OrthoDB" id="1884855at2759"/>
<evidence type="ECO:0000313" key="3">
    <source>
        <dbReference type="Proteomes" id="UP000027222"/>
    </source>
</evidence>
<protein>
    <submittedName>
        <fullName evidence="2">Uncharacterized protein</fullName>
    </submittedName>
</protein>
<sequence length="303" mass="32416">MPPTQAQSSGKPSTQIQNAPHLPHLLLDDTINIANNAVQDGVNGMEEFLQKWADERVAQASAGGGGRKDTNQAHDQDLEATTHEVEHGLVAFQTLLEYHTDIAFDFFEAWCIRNSFMIPHELGGFIVLPHQEGLDLSTPLATIPTRFLQMYHALASSSLASTCSIPLPSGAAGSGSGKSEWETGKTGYVNWALGRLLVKGQEQGHSPSPSSSQCDSGAQDLGQGVGEGHTPVAKLDRAATSVGSGEEIRAAHEVVAGTRRELDGEPARAGRRRVVVEADEEEGESRIRGEEGEGEEEESMDVE</sequence>